<dbReference type="ESTHER" id="burxy-a0a1i7rsb1">
    <property type="family name" value="ABHD12-PHARC"/>
</dbReference>
<dbReference type="GO" id="GO:0004622">
    <property type="term" value="F:phosphatidylcholine lysophospholipase activity"/>
    <property type="evidence" value="ECO:0007669"/>
    <property type="project" value="TreeGrafter"/>
</dbReference>
<dbReference type="PANTHER" id="PTHR12277">
    <property type="entry name" value="ALPHA/BETA HYDROLASE DOMAIN-CONTAINING PROTEIN"/>
    <property type="match status" value="1"/>
</dbReference>
<dbReference type="GO" id="GO:0047372">
    <property type="term" value="F:monoacylglycerol lipase activity"/>
    <property type="evidence" value="ECO:0007669"/>
    <property type="project" value="TreeGrafter"/>
</dbReference>
<sequence length="398" mass="45921">MKRVGPRFGRFLLKVIAKQSTNYRSRSILAYVQLTSTHGVHNFNSLFVIISPTGLKKARMKSFIRTLVWSSLPLLVLYTLAPLLVFLFPHFMQHLFFLNFVKFPWREYHNLTEHGVDSVGLNFYIDGQALEDGYRPRLGLWHVLPYGLKPENGNVNQQTMEKILKEDNRPVVVYLHGNSFDRTTRHRIELYKILSKMGFHVFALDYRGYGDSTGRPTEDGIVADSRCVFDYVRELIPDRPLLVWGHSMGTGVATRLVSELSQEDKNPTALVLESPFNNLRDVINNHPFSAPFRFLPWFDHLVIQPLIESGLIMQSDQRIKKITCPILVFHAADDHIIPIKLGKKLVESAEKAGRNIRLVEFEPSRAFFHKYIHRAAEVPDIVMEFFEMSKSQQTKKSP</sequence>
<evidence type="ECO:0000259" key="2">
    <source>
        <dbReference type="Pfam" id="PF12146"/>
    </source>
</evidence>
<evidence type="ECO:0000313" key="4">
    <source>
        <dbReference type="WBParaSite" id="BXY_0361500.1"/>
    </source>
</evidence>
<feature type="transmembrane region" description="Helical" evidence="1">
    <location>
        <begin position="66"/>
        <end position="88"/>
    </location>
</feature>
<accession>A0A1I7RSB1</accession>
<dbReference type="Proteomes" id="UP000095284">
    <property type="component" value="Unplaced"/>
</dbReference>
<dbReference type="Pfam" id="PF12146">
    <property type="entry name" value="Hydrolase_4"/>
    <property type="match status" value="1"/>
</dbReference>
<dbReference type="GO" id="GO:0006660">
    <property type="term" value="P:phosphatidylserine catabolic process"/>
    <property type="evidence" value="ECO:0007669"/>
    <property type="project" value="TreeGrafter"/>
</dbReference>
<name>A0A1I7RSB1_BURXY</name>
<dbReference type="PANTHER" id="PTHR12277:SF194">
    <property type="entry name" value="FI04476P"/>
    <property type="match status" value="1"/>
</dbReference>
<keyword evidence="1" id="KW-0812">Transmembrane</keyword>
<dbReference type="AlphaFoldDB" id="A0A1I7RSB1"/>
<dbReference type="SUPFAM" id="SSF53474">
    <property type="entry name" value="alpha/beta-Hydrolases"/>
    <property type="match status" value="1"/>
</dbReference>
<protein>
    <submittedName>
        <fullName evidence="4">Lysophosphatidylserine lipase ABHD12</fullName>
    </submittedName>
</protein>
<proteinExistence type="predicted"/>
<organism evidence="3 4">
    <name type="scientific">Bursaphelenchus xylophilus</name>
    <name type="common">Pinewood nematode worm</name>
    <name type="synonym">Aphelenchoides xylophilus</name>
    <dbReference type="NCBI Taxonomy" id="6326"/>
    <lineage>
        <taxon>Eukaryota</taxon>
        <taxon>Metazoa</taxon>
        <taxon>Ecdysozoa</taxon>
        <taxon>Nematoda</taxon>
        <taxon>Chromadorea</taxon>
        <taxon>Rhabditida</taxon>
        <taxon>Tylenchina</taxon>
        <taxon>Tylenchomorpha</taxon>
        <taxon>Aphelenchoidea</taxon>
        <taxon>Aphelenchoididae</taxon>
        <taxon>Bursaphelenchus</taxon>
    </lineage>
</organism>
<keyword evidence="1" id="KW-0472">Membrane</keyword>
<dbReference type="InterPro" id="IPR029058">
    <property type="entry name" value="AB_hydrolase_fold"/>
</dbReference>
<feature type="domain" description="Serine aminopeptidase S33" evidence="2">
    <location>
        <begin position="168"/>
        <end position="282"/>
    </location>
</feature>
<dbReference type="WBParaSite" id="BXY_0361500.1">
    <property type="protein sequence ID" value="BXY_0361500.1"/>
    <property type="gene ID" value="BXY_0361500"/>
</dbReference>
<dbReference type="Gene3D" id="3.40.50.1820">
    <property type="entry name" value="alpha/beta hydrolase"/>
    <property type="match status" value="1"/>
</dbReference>
<dbReference type="InterPro" id="IPR022742">
    <property type="entry name" value="Hydrolase_4"/>
</dbReference>
<reference evidence="4" key="1">
    <citation type="submission" date="2016-11" db="UniProtKB">
        <authorList>
            <consortium name="WormBaseParasite"/>
        </authorList>
    </citation>
    <scope>IDENTIFICATION</scope>
</reference>
<keyword evidence="1" id="KW-1133">Transmembrane helix</keyword>
<dbReference type="eggNOG" id="KOG1552">
    <property type="taxonomic scope" value="Eukaryota"/>
</dbReference>
<evidence type="ECO:0000313" key="3">
    <source>
        <dbReference type="Proteomes" id="UP000095284"/>
    </source>
</evidence>
<dbReference type="GO" id="GO:0052651">
    <property type="term" value="P:monoacylglycerol catabolic process"/>
    <property type="evidence" value="ECO:0007669"/>
    <property type="project" value="TreeGrafter"/>
</dbReference>
<dbReference type="GO" id="GO:0005789">
    <property type="term" value="C:endoplasmic reticulum membrane"/>
    <property type="evidence" value="ECO:0007669"/>
    <property type="project" value="TreeGrafter"/>
</dbReference>
<evidence type="ECO:0000256" key="1">
    <source>
        <dbReference type="SAM" id="Phobius"/>
    </source>
</evidence>